<proteinExistence type="predicted"/>
<organism evidence="1">
    <name type="scientific">Solibacter usitatus (strain Ellin6076)</name>
    <dbReference type="NCBI Taxonomy" id="234267"/>
    <lineage>
        <taxon>Bacteria</taxon>
        <taxon>Pseudomonadati</taxon>
        <taxon>Acidobacteriota</taxon>
        <taxon>Terriglobia</taxon>
        <taxon>Bryobacterales</taxon>
        <taxon>Solibacteraceae</taxon>
        <taxon>Candidatus Solibacter</taxon>
    </lineage>
</organism>
<evidence type="ECO:0000313" key="1">
    <source>
        <dbReference type="EMBL" id="ABJ88191.1"/>
    </source>
</evidence>
<name>Q01Q79_SOLUE</name>
<dbReference type="EMBL" id="CP000473">
    <property type="protein sequence ID" value="ABJ88191.1"/>
    <property type="molecule type" value="Genomic_DNA"/>
</dbReference>
<dbReference type="AlphaFoldDB" id="Q01Q79"/>
<reference evidence="1" key="1">
    <citation type="submission" date="2006-10" db="EMBL/GenBank/DDBJ databases">
        <title>Complete sequence of Solibacter usitatus Ellin6076.</title>
        <authorList>
            <consortium name="US DOE Joint Genome Institute"/>
            <person name="Copeland A."/>
            <person name="Lucas S."/>
            <person name="Lapidus A."/>
            <person name="Barry K."/>
            <person name="Detter J.C."/>
            <person name="Glavina del Rio T."/>
            <person name="Hammon N."/>
            <person name="Israni S."/>
            <person name="Dalin E."/>
            <person name="Tice H."/>
            <person name="Pitluck S."/>
            <person name="Thompson L.S."/>
            <person name="Brettin T."/>
            <person name="Bruce D."/>
            <person name="Han C."/>
            <person name="Tapia R."/>
            <person name="Gilna P."/>
            <person name="Schmutz J."/>
            <person name="Larimer F."/>
            <person name="Land M."/>
            <person name="Hauser L."/>
            <person name="Kyrpides N."/>
            <person name="Mikhailova N."/>
            <person name="Janssen P.H."/>
            <person name="Kuske C.R."/>
            <person name="Richardson P."/>
        </authorList>
    </citation>
    <scope>NUCLEOTIDE SEQUENCE</scope>
    <source>
        <strain evidence="1">Ellin6076</strain>
    </source>
</reference>
<protein>
    <submittedName>
        <fullName evidence="1">Uncharacterized protein</fullName>
    </submittedName>
</protein>
<gene>
    <name evidence="1" type="ordered locus">Acid_7280</name>
</gene>
<dbReference type="KEGG" id="sus:Acid_7280"/>
<dbReference type="HOGENOM" id="CLU_2083313_0_0_0"/>
<accession>Q01Q79</accession>
<sequence>MNTTLSVDEYDLLGFFDVMPTPVDRDISWTYNDSVYEVSRNNVQLTFALVPACRDVRIKLAVGGLLVYELNAMGITDVEHHQEKGRESLEVVLAARDSLWIKLKPEISINHNMAAQS</sequence>
<dbReference type="OrthoDB" id="1551154at2"/>
<dbReference type="InParanoid" id="Q01Q79"/>